<reference evidence="2" key="1">
    <citation type="journal article" date="2019" name="Int. J. Syst. Evol. Microbiol.">
        <title>The Global Catalogue of Microorganisms (GCM) 10K type strain sequencing project: providing services to taxonomists for standard genome sequencing and annotation.</title>
        <authorList>
            <consortium name="The Broad Institute Genomics Platform"/>
            <consortium name="The Broad Institute Genome Sequencing Center for Infectious Disease"/>
            <person name="Wu L."/>
            <person name="Ma J."/>
        </authorList>
    </citation>
    <scope>NUCLEOTIDE SEQUENCE [LARGE SCALE GENOMIC DNA]</scope>
    <source>
        <strain evidence="2">JCM 4586</strain>
    </source>
</reference>
<comment type="caution">
    <text evidence="1">The sequence shown here is derived from an EMBL/GenBank/DDBJ whole genome shotgun (WGS) entry which is preliminary data.</text>
</comment>
<gene>
    <name evidence="1" type="ORF">GCM10010324_30310</name>
</gene>
<name>A0ABQ2YG77_9ACTN</name>
<proteinExistence type="predicted"/>
<dbReference type="Gene3D" id="3.30.160.250">
    <property type="match status" value="1"/>
</dbReference>
<dbReference type="Pfam" id="PF24113">
    <property type="entry name" value="DUF7387"/>
    <property type="match status" value="1"/>
</dbReference>
<dbReference type="EMBL" id="BMUT01000005">
    <property type="protein sequence ID" value="GGX82617.1"/>
    <property type="molecule type" value="Genomic_DNA"/>
</dbReference>
<accession>A0ABQ2YG77</accession>
<sequence length="68" mass="7496">MTIKVSAVVSHESPWWVARCVEAEVSSQGTSEQEALENLKDAVEAYLKAEPILTLDEPPRLEEIEVGS</sequence>
<organism evidence="1 2">
    <name type="scientific">Streptomyces hiroshimensis</name>
    <dbReference type="NCBI Taxonomy" id="66424"/>
    <lineage>
        <taxon>Bacteria</taxon>
        <taxon>Bacillati</taxon>
        <taxon>Actinomycetota</taxon>
        <taxon>Actinomycetes</taxon>
        <taxon>Kitasatosporales</taxon>
        <taxon>Streptomycetaceae</taxon>
        <taxon>Streptomyces</taxon>
    </lineage>
</organism>
<dbReference type="RefSeq" id="WP_229899245.1">
    <property type="nucleotide sequence ID" value="NZ_BMUT01000005.1"/>
</dbReference>
<dbReference type="SUPFAM" id="SSF143100">
    <property type="entry name" value="TTHA1013/TTHA0281-like"/>
    <property type="match status" value="1"/>
</dbReference>
<dbReference type="InterPro" id="IPR035069">
    <property type="entry name" value="TTHA1013/TTHA0281-like"/>
</dbReference>
<protein>
    <recommendedName>
        <fullName evidence="3">Type II toxin-antitoxin system HicB family antitoxin</fullName>
    </recommendedName>
</protein>
<evidence type="ECO:0000313" key="1">
    <source>
        <dbReference type="EMBL" id="GGX82617.1"/>
    </source>
</evidence>
<evidence type="ECO:0000313" key="2">
    <source>
        <dbReference type="Proteomes" id="UP000659223"/>
    </source>
</evidence>
<keyword evidence="2" id="KW-1185">Reference proteome</keyword>
<dbReference type="Proteomes" id="UP000659223">
    <property type="component" value="Unassembled WGS sequence"/>
</dbReference>
<dbReference type="InterPro" id="IPR055811">
    <property type="entry name" value="DUF7387"/>
</dbReference>
<evidence type="ECO:0008006" key="3">
    <source>
        <dbReference type="Google" id="ProtNLM"/>
    </source>
</evidence>